<organism evidence="1 2">
    <name type="scientific">Streblomastix strix</name>
    <dbReference type="NCBI Taxonomy" id="222440"/>
    <lineage>
        <taxon>Eukaryota</taxon>
        <taxon>Metamonada</taxon>
        <taxon>Preaxostyla</taxon>
        <taxon>Oxymonadida</taxon>
        <taxon>Streblomastigidae</taxon>
        <taxon>Streblomastix</taxon>
    </lineage>
</organism>
<comment type="caution">
    <text evidence="1">The sequence shown here is derived from an EMBL/GenBank/DDBJ whole genome shotgun (WGS) entry which is preliminary data.</text>
</comment>
<accession>A0A5J4U9R7</accession>
<gene>
    <name evidence="1" type="ORF">EZS28_037523</name>
</gene>
<proteinExistence type="predicted"/>
<dbReference type="EMBL" id="SNRW01018837">
    <property type="protein sequence ID" value="KAA6366950.1"/>
    <property type="molecule type" value="Genomic_DNA"/>
</dbReference>
<name>A0A5J4U9R7_9EUKA</name>
<reference evidence="1 2" key="1">
    <citation type="submission" date="2019-03" db="EMBL/GenBank/DDBJ databases">
        <title>Single cell metagenomics reveals metabolic interactions within the superorganism composed of flagellate Streblomastix strix and complex community of Bacteroidetes bacteria on its surface.</title>
        <authorList>
            <person name="Treitli S.C."/>
            <person name="Kolisko M."/>
            <person name="Husnik F."/>
            <person name="Keeling P."/>
            <person name="Hampl V."/>
        </authorList>
    </citation>
    <scope>NUCLEOTIDE SEQUENCE [LARGE SCALE GENOMIC DNA]</scope>
    <source>
        <strain evidence="1">ST1C</strain>
    </source>
</reference>
<dbReference type="AlphaFoldDB" id="A0A5J4U9R7"/>
<evidence type="ECO:0000313" key="1">
    <source>
        <dbReference type="EMBL" id="KAA6366950.1"/>
    </source>
</evidence>
<sequence>MSITFCTAGGIGEEQDWEIFMVLNHFSDFLRELHKGRYYRQPFFQPLPLLARRTEEQMEEEGANEELEALMNNKGYYENIKQYANLAKTLSTIISYIYSQSIFFFLQVSTDFVQ</sequence>
<evidence type="ECO:0000313" key="2">
    <source>
        <dbReference type="Proteomes" id="UP000324800"/>
    </source>
</evidence>
<protein>
    <submittedName>
        <fullName evidence="1">Uncharacterized protein</fullName>
    </submittedName>
</protein>
<dbReference type="Proteomes" id="UP000324800">
    <property type="component" value="Unassembled WGS sequence"/>
</dbReference>